<dbReference type="RefSeq" id="WP_146399322.1">
    <property type="nucleotide sequence ID" value="NZ_SJPJ01000001.1"/>
</dbReference>
<evidence type="ECO:0000259" key="2">
    <source>
        <dbReference type="Pfam" id="PF12708"/>
    </source>
</evidence>
<reference evidence="3 4" key="1">
    <citation type="submission" date="2019-02" db="EMBL/GenBank/DDBJ databases">
        <title>Deep-cultivation of Planctomycetes and their phenomic and genomic characterization uncovers novel biology.</title>
        <authorList>
            <person name="Wiegand S."/>
            <person name="Jogler M."/>
            <person name="Boedeker C."/>
            <person name="Pinto D."/>
            <person name="Vollmers J."/>
            <person name="Rivas-Marin E."/>
            <person name="Kohn T."/>
            <person name="Peeters S.H."/>
            <person name="Heuer A."/>
            <person name="Rast P."/>
            <person name="Oberbeckmann S."/>
            <person name="Bunk B."/>
            <person name="Jeske O."/>
            <person name="Meyerdierks A."/>
            <person name="Storesund J.E."/>
            <person name="Kallscheuer N."/>
            <person name="Luecker S."/>
            <person name="Lage O.M."/>
            <person name="Pohl T."/>
            <person name="Merkel B.J."/>
            <person name="Hornburger P."/>
            <person name="Mueller R.-W."/>
            <person name="Bruemmer F."/>
            <person name="Labrenz M."/>
            <person name="Spormann A.M."/>
            <person name="Op Den Camp H."/>
            <person name="Overmann J."/>
            <person name="Amann R."/>
            <person name="Jetten M.S.M."/>
            <person name="Mascher T."/>
            <person name="Medema M.H."/>
            <person name="Devos D.P."/>
            <person name="Kaster A.-K."/>
            <person name="Ovreas L."/>
            <person name="Rohde M."/>
            <person name="Galperin M.Y."/>
            <person name="Jogler C."/>
        </authorList>
    </citation>
    <scope>NUCLEOTIDE SEQUENCE [LARGE SCALE GENOMIC DNA]</scope>
    <source>
        <strain evidence="3 4">CA13</strain>
    </source>
</reference>
<proteinExistence type="predicted"/>
<dbReference type="InterPro" id="IPR012334">
    <property type="entry name" value="Pectin_lyas_fold"/>
</dbReference>
<keyword evidence="4" id="KW-1185">Reference proteome</keyword>
<dbReference type="Gene3D" id="2.160.20.10">
    <property type="entry name" value="Single-stranded right-handed beta-helix, Pectin lyase-like"/>
    <property type="match status" value="1"/>
</dbReference>
<evidence type="ECO:0000313" key="3">
    <source>
        <dbReference type="EMBL" id="TWT82676.1"/>
    </source>
</evidence>
<protein>
    <submittedName>
        <fullName evidence="3">Pectate lyase superfamily protein</fullName>
    </submittedName>
</protein>
<dbReference type="EMBL" id="SJPJ01000001">
    <property type="protein sequence ID" value="TWT82676.1"/>
    <property type="molecule type" value="Genomic_DNA"/>
</dbReference>
<dbReference type="InterPro" id="IPR024535">
    <property type="entry name" value="RHGA/B-epi-like_pectate_lyase"/>
</dbReference>
<dbReference type="SUPFAM" id="SSF51126">
    <property type="entry name" value="Pectin lyase-like"/>
    <property type="match status" value="1"/>
</dbReference>
<dbReference type="InterPro" id="IPR011050">
    <property type="entry name" value="Pectin_lyase_fold/virulence"/>
</dbReference>
<dbReference type="Pfam" id="PF12708">
    <property type="entry name" value="Pect-lyase_RHGA_epim"/>
    <property type="match status" value="1"/>
</dbReference>
<keyword evidence="1" id="KW-0732">Signal</keyword>
<dbReference type="GO" id="GO:0016829">
    <property type="term" value="F:lyase activity"/>
    <property type="evidence" value="ECO:0007669"/>
    <property type="project" value="UniProtKB-KW"/>
</dbReference>
<feature type="domain" description="Rhamnogalacturonase A/B/Epimerase-like pectate lyase" evidence="2">
    <location>
        <begin position="73"/>
        <end position="138"/>
    </location>
</feature>
<dbReference type="OrthoDB" id="2624869at2"/>
<comment type="caution">
    <text evidence="3">The sequence shown here is derived from an EMBL/GenBank/DDBJ whole genome shotgun (WGS) entry which is preliminary data.</text>
</comment>
<accession>A0A5C5Z6F8</accession>
<organism evidence="3 4">
    <name type="scientific">Novipirellula herctigrandis</name>
    <dbReference type="NCBI Taxonomy" id="2527986"/>
    <lineage>
        <taxon>Bacteria</taxon>
        <taxon>Pseudomonadati</taxon>
        <taxon>Planctomycetota</taxon>
        <taxon>Planctomycetia</taxon>
        <taxon>Pirellulales</taxon>
        <taxon>Pirellulaceae</taxon>
        <taxon>Novipirellula</taxon>
    </lineage>
</organism>
<dbReference type="Proteomes" id="UP000315010">
    <property type="component" value="Unassembled WGS sequence"/>
</dbReference>
<gene>
    <name evidence="3" type="ORF">CA13_41390</name>
</gene>
<evidence type="ECO:0000256" key="1">
    <source>
        <dbReference type="SAM" id="SignalP"/>
    </source>
</evidence>
<feature type="signal peptide" evidence="1">
    <location>
        <begin position="1"/>
        <end position="25"/>
    </location>
</feature>
<evidence type="ECO:0000313" key="4">
    <source>
        <dbReference type="Proteomes" id="UP000315010"/>
    </source>
</evidence>
<dbReference type="AlphaFoldDB" id="A0A5C5Z6F8"/>
<feature type="chain" id="PRO_5023061944" evidence="1">
    <location>
        <begin position="26"/>
        <end position="515"/>
    </location>
</feature>
<name>A0A5C5Z6F8_9BACT</name>
<sequence precursor="true">MCSWLGRWTLLVLLLVCSMHSVAFGNDKDRKPVHSQLWGQTGEQWTPTSRLPDFSYAGYHRGERPLPNTKADVSVKEFGAVGDGKSDDSEAFQKAIDASGGKTIAVPPGAYVITKMLSVKQSSTVLQGAGPDRSILRFVTPLNDIKPNWGATTTGRRTSNYSWSGGFIAVSGSFPRKKLAEVTKATKRGDTSLIVSSVKQLNVGDSLRLTLSETHDQSLAKYLYSNDSGKIDKLGNRASVTFVARVTAIEKELNKITLDRPLRTDIQLRWKPTIYSARSSVEEAGIEGLGFEFPPIPYEGHFTELGFNAIALSGTRNCWLRNLRILNADSGIFLHGINTTAENIVFESQRKVEPKRKATGHHGVTLGGQDNLLTSFDFRTRFMHDITVTRGSAGNVAASGRGIDLCFDHHCHAPHANLFTSIDLGKGSRMFQSGGGAALGRHAASWTTFWGIQSAKLQSWPKDWGPDQMNMVGVKSTEPASVGQGRWIEPINPQELTPMNLYQAQLERRLAKESK</sequence>
<keyword evidence="3" id="KW-0456">Lyase</keyword>